<gene>
    <name evidence="1" type="ORF">UFOVP118_52</name>
</gene>
<evidence type="ECO:0000313" key="1">
    <source>
        <dbReference type="EMBL" id="CAB4129419.1"/>
    </source>
</evidence>
<reference evidence="1" key="1">
    <citation type="submission" date="2020-04" db="EMBL/GenBank/DDBJ databases">
        <authorList>
            <person name="Chiriac C."/>
            <person name="Salcher M."/>
            <person name="Ghai R."/>
            <person name="Kavagutti S V."/>
        </authorList>
    </citation>
    <scope>NUCLEOTIDE SEQUENCE</scope>
</reference>
<accession>A0A6J5LCI7</accession>
<sequence length="62" mass="7162">MSKLTRQVSKVTDFNVNIFDNGFTINFTGYDDDDNWADVKMIVPNVDELVEIVKEIVNLPRK</sequence>
<protein>
    <submittedName>
        <fullName evidence="1">Uncharacterized protein</fullName>
    </submittedName>
</protein>
<organism evidence="1">
    <name type="scientific">uncultured Caudovirales phage</name>
    <dbReference type="NCBI Taxonomy" id="2100421"/>
    <lineage>
        <taxon>Viruses</taxon>
        <taxon>Duplodnaviria</taxon>
        <taxon>Heunggongvirae</taxon>
        <taxon>Uroviricota</taxon>
        <taxon>Caudoviricetes</taxon>
        <taxon>Peduoviridae</taxon>
        <taxon>Maltschvirus</taxon>
        <taxon>Maltschvirus maltsch</taxon>
    </lineage>
</organism>
<name>A0A6J5LCI7_9CAUD</name>
<proteinExistence type="predicted"/>
<dbReference type="EMBL" id="LR796234">
    <property type="protein sequence ID" value="CAB4129419.1"/>
    <property type="molecule type" value="Genomic_DNA"/>
</dbReference>